<dbReference type="EMBL" id="NBNE01011602">
    <property type="protein sequence ID" value="OWY96460.1"/>
    <property type="molecule type" value="Genomic_DNA"/>
</dbReference>
<protein>
    <submittedName>
        <fullName evidence="1">Uncharacterized protein</fullName>
    </submittedName>
</protein>
<dbReference type="Proteomes" id="UP000198211">
    <property type="component" value="Unassembled WGS sequence"/>
</dbReference>
<sequence>MAAMSALALRDAGDMDVKGEQKLLLNHARHQASGSQSPEVSHVKANYLAQDPLESCFAEYQDRAETHMEAQRRQHLDEMTAFEKEFQTLRLERDQEHETNKNLQSFLVGRLKKQGECQGMCDKGLKPVPEMTAQLSVKSSARRRLQLRNTFQRKSEIPREFYYRLNKIAGKADIDIKSTDIARDRRLKVFIKKLKNTQLRSTLQGQRVRSLEDLEHIFKQHEEIWRSDDREAHPMTGHDSTFGNRQRQKINNRAYNVNEDEVFENDDEQQCCSSSSKVSFGGSVPDRDVDGLAGDIPDGNMMLRRQAVTSEVYRVLENSGWRPPNSEYRLPPKTDFGKLQPTRHCDNCGEGSHSTKFCWVDIECNRCHKKGHPAKY</sequence>
<evidence type="ECO:0000313" key="2">
    <source>
        <dbReference type="Proteomes" id="UP000198211"/>
    </source>
</evidence>
<gene>
    <name evidence="1" type="ORF">PHMEG_00033267</name>
</gene>
<comment type="caution">
    <text evidence="1">The sequence shown here is derived from an EMBL/GenBank/DDBJ whole genome shotgun (WGS) entry which is preliminary data.</text>
</comment>
<accession>A0A225UTM9</accession>
<organism evidence="1 2">
    <name type="scientific">Phytophthora megakarya</name>
    <dbReference type="NCBI Taxonomy" id="4795"/>
    <lineage>
        <taxon>Eukaryota</taxon>
        <taxon>Sar</taxon>
        <taxon>Stramenopiles</taxon>
        <taxon>Oomycota</taxon>
        <taxon>Peronosporomycetes</taxon>
        <taxon>Peronosporales</taxon>
        <taxon>Peronosporaceae</taxon>
        <taxon>Phytophthora</taxon>
    </lineage>
</organism>
<proteinExistence type="predicted"/>
<name>A0A225UTM9_9STRA</name>
<dbReference type="AlphaFoldDB" id="A0A225UTM9"/>
<keyword evidence="2" id="KW-1185">Reference proteome</keyword>
<evidence type="ECO:0000313" key="1">
    <source>
        <dbReference type="EMBL" id="OWY96460.1"/>
    </source>
</evidence>
<reference evidence="2" key="1">
    <citation type="submission" date="2017-03" db="EMBL/GenBank/DDBJ databases">
        <title>Phytopthora megakarya and P. palmivora, two closely related causual agents of cacao black pod achieved similar genome size and gene model numbers by different mechanisms.</title>
        <authorList>
            <person name="Ali S."/>
            <person name="Shao J."/>
            <person name="Larry D.J."/>
            <person name="Kronmiller B."/>
            <person name="Shen D."/>
            <person name="Strem M.D."/>
            <person name="Melnick R.L."/>
            <person name="Guiltinan M.J."/>
            <person name="Tyler B.M."/>
            <person name="Meinhardt L.W."/>
            <person name="Bailey B.A."/>
        </authorList>
    </citation>
    <scope>NUCLEOTIDE SEQUENCE [LARGE SCALE GENOMIC DNA]</scope>
    <source>
        <strain evidence="2">zdho120</strain>
    </source>
</reference>